<organism evidence="12 13">
    <name type="scientific">Thalassobaculum fulvum</name>
    <dbReference type="NCBI Taxonomy" id="1633335"/>
    <lineage>
        <taxon>Bacteria</taxon>
        <taxon>Pseudomonadati</taxon>
        <taxon>Pseudomonadota</taxon>
        <taxon>Alphaproteobacteria</taxon>
        <taxon>Rhodospirillales</taxon>
        <taxon>Thalassobaculaceae</taxon>
        <taxon>Thalassobaculum</taxon>
    </lineage>
</organism>
<comment type="similarity">
    <text evidence="2">Belongs to the peptidase S1C family.</text>
</comment>
<dbReference type="Proteomes" id="UP000630353">
    <property type="component" value="Unassembled WGS sequence"/>
</dbReference>
<dbReference type="Pfam" id="PF17820">
    <property type="entry name" value="PDZ_6"/>
    <property type="match status" value="1"/>
</dbReference>
<keyword evidence="3 12" id="KW-0645">Protease</keyword>
<dbReference type="SMART" id="SM00228">
    <property type="entry name" value="PDZ"/>
    <property type="match status" value="2"/>
</dbReference>
<keyword evidence="5" id="KW-0677">Repeat</keyword>
<reference evidence="12" key="1">
    <citation type="journal article" date="2014" name="Int. J. Syst. Evol. Microbiol.">
        <title>Complete genome sequence of Corynebacterium casei LMG S-19264T (=DSM 44701T), isolated from a smear-ripened cheese.</title>
        <authorList>
            <consortium name="US DOE Joint Genome Institute (JGI-PGF)"/>
            <person name="Walter F."/>
            <person name="Albersmeier A."/>
            <person name="Kalinowski J."/>
            <person name="Ruckert C."/>
        </authorList>
    </citation>
    <scope>NUCLEOTIDE SEQUENCE</scope>
    <source>
        <strain evidence="12">KCTC 42651</strain>
    </source>
</reference>
<feature type="active site" description="Charge relay system" evidence="9">
    <location>
        <position position="101"/>
    </location>
</feature>
<evidence type="ECO:0000256" key="8">
    <source>
        <dbReference type="ARBA" id="ARBA00022825"/>
    </source>
</evidence>
<comment type="caution">
    <text evidence="12">The sequence shown here is derived from an EMBL/GenBank/DDBJ whole genome shotgun (WGS) entry which is preliminary data.</text>
</comment>
<dbReference type="SUPFAM" id="SSF50156">
    <property type="entry name" value="PDZ domain-like"/>
    <property type="match status" value="2"/>
</dbReference>
<dbReference type="Pfam" id="PF13180">
    <property type="entry name" value="PDZ_2"/>
    <property type="match status" value="1"/>
</dbReference>
<evidence type="ECO:0000256" key="4">
    <source>
        <dbReference type="ARBA" id="ARBA00022729"/>
    </source>
</evidence>
<protein>
    <submittedName>
        <fullName evidence="12">Serine protease</fullName>
    </submittedName>
</protein>
<evidence type="ECO:0000256" key="9">
    <source>
        <dbReference type="PIRSR" id="PIRSR611782-1"/>
    </source>
</evidence>
<dbReference type="InterPro" id="IPR041489">
    <property type="entry name" value="PDZ_6"/>
</dbReference>
<evidence type="ECO:0000256" key="1">
    <source>
        <dbReference type="ARBA" id="ARBA00004418"/>
    </source>
</evidence>
<evidence type="ECO:0000256" key="7">
    <source>
        <dbReference type="ARBA" id="ARBA00022801"/>
    </source>
</evidence>
<dbReference type="InterPro" id="IPR001940">
    <property type="entry name" value="Peptidase_S1C"/>
</dbReference>
<evidence type="ECO:0000256" key="6">
    <source>
        <dbReference type="ARBA" id="ARBA00022764"/>
    </source>
</evidence>
<dbReference type="InterPro" id="IPR009003">
    <property type="entry name" value="Peptidase_S1_PA"/>
</dbReference>
<feature type="domain" description="PDZ" evidence="11">
    <location>
        <begin position="386"/>
        <end position="454"/>
    </location>
</feature>
<dbReference type="PRINTS" id="PR00834">
    <property type="entry name" value="PROTEASES2C"/>
</dbReference>
<dbReference type="PANTHER" id="PTHR22939:SF129">
    <property type="entry name" value="SERINE PROTEASE HTRA2, MITOCHONDRIAL"/>
    <property type="match status" value="1"/>
</dbReference>
<name>A0A919CRD3_9PROT</name>
<dbReference type="PROSITE" id="PS50106">
    <property type="entry name" value="PDZ"/>
    <property type="match status" value="2"/>
</dbReference>
<feature type="binding site" evidence="10">
    <location>
        <position position="101"/>
    </location>
    <ligand>
        <name>substrate</name>
    </ligand>
</feature>
<dbReference type="Gene3D" id="2.30.42.10">
    <property type="match status" value="2"/>
</dbReference>
<evidence type="ECO:0000313" key="13">
    <source>
        <dbReference type="Proteomes" id="UP000630353"/>
    </source>
</evidence>
<dbReference type="NCBIfam" id="TIGR02037">
    <property type="entry name" value="degP_htrA_DO"/>
    <property type="match status" value="1"/>
</dbReference>
<evidence type="ECO:0000256" key="5">
    <source>
        <dbReference type="ARBA" id="ARBA00022737"/>
    </source>
</evidence>
<feature type="active site" description="Charge relay system" evidence="9">
    <location>
        <position position="131"/>
    </location>
</feature>
<dbReference type="InterPro" id="IPR011782">
    <property type="entry name" value="Pept_S1C_Do"/>
</dbReference>
<sequence>MLALVVAGAAPVQADRVPQSRSEIDLSFAPLVRKVGPAVVNVYSRATVTERPGLSPLFEDPFFKRFFGDMMPKLPERRREANSLGSGVLVDPAGIVVTNNHVVEKADEITVVLADRREFPARLLLADPKTDLAVLKIEAGDEDLPAVAMRDSDDLEVGDIVLAIGNPFGVGQTVTMGIVSALARTNVGITDYSFFIQTDASINPGNSGGALIGMDGRLVGVNTAIFSNQRGGAAGSVGIGFAIPSNMVATVLRAAKSGKIVRPWLGARTQTVTTDLAQGLGLDRPVGALIGDVYPGGPAARAGLRTGDVILEVDEREVSDAGTLRYRVGTRKPGETITLQAMRNGRVFTARLPMEAPQAEPSPNVSDLTGRSPMAGARVANMSPAFAIEEGFDELARGVVVLGTARGSPAERLGLRRGDLVVSVNDRPIDRVNTLDRALNSAQGSWTLSIRRDDRVLTTRVQG</sequence>
<keyword evidence="8" id="KW-0720">Serine protease</keyword>
<accession>A0A919CRD3</accession>
<keyword evidence="7" id="KW-0378">Hydrolase</keyword>
<dbReference type="GO" id="GO:0006508">
    <property type="term" value="P:proteolysis"/>
    <property type="evidence" value="ECO:0007669"/>
    <property type="project" value="UniProtKB-KW"/>
</dbReference>
<feature type="binding site" evidence="10">
    <location>
        <position position="131"/>
    </location>
    <ligand>
        <name>substrate</name>
    </ligand>
</feature>
<dbReference type="PANTHER" id="PTHR22939">
    <property type="entry name" value="SERINE PROTEASE FAMILY S1C HTRA-RELATED"/>
    <property type="match status" value="1"/>
</dbReference>
<evidence type="ECO:0000256" key="3">
    <source>
        <dbReference type="ARBA" id="ARBA00022670"/>
    </source>
</evidence>
<evidence type="ECO:0000259" key="11">
    <source>
        <dbReference type="PROSITE" id="PS50106"/>
    </source>
</evidence>
<dbReference type="GO" id="GO:0042597">
    <property type="term" value="C:periplasmic space"/>
    <property type="evidence" value="ECO:0007669"/>
    <property type="project" value="UniProtKB-SubCell"/>
</dbReference>
<evidence type="ECO:0000256" key="10">
    <source>
        <dbReference type="PIRSR" id="PIRSR611782-2"/>
    </source>
</evidence>
<comment type="subcellular location">
    <subcellularLocation>
        <location evidence="1">Periplasm</location>
    </subcellularLocation>
</comment>
<dbReference type="AlphaFoldDB" id="A0A919CRD3"/>
<dbReference type="EMBL" id="BMZS01000010">
    <property type="protein sequence ID" value="GHD58919.1"/>
    <property type="molecule type" value="Genomic_DNA"/>
</dbReference>
<dbReference type="CDD" id="cd10839">
    <property type="entry name" value="cpPDZ1_DegP-like"/>
    <property type="match status" value="1"/>
</dbReference>
<gene>
    <name evidence="12" type="ORF">GCM10017083_42610</name>
</gene>
<keyword evidence="6" id="KW-0574">Periplasm</keyword>
<keyword evidence="13" id="KW-1185">Reference proteome</keyword>
<dbReference type="InterPro" id="IPR001478">
    <property type="entry name" value="PDZ"/>
</dbReference>
<dbReference type="GO" id="GO:0004252">
    <property type="term" value="F:serine-type endopeptidase activity"/>
    <property type="evidence" value="ECO:0007669"/>
    <property type="project" value="InterPro"/>
</dbReference>
<proteinExistence type="inferred from homology"/>
<evidence type="ECO:0000313" key="12">
    <source>
        <dbReference type="EMBL" id="GHD58919.1"/>
    </source>
</evidence>
<feature type="binding site" evidence="10">
    <location>
        <begin position="205"/>
        <end position="207"/>
    </location>
    <ligand>
        <name>substrate</name>
    </ligand>
</feature>
<keyword evidence="4" id="KW-0732">Signal</keyword>
<evidence type="ECO:0000256" key="2">
    <source>
        <dbReference type="ARBA" id="ARBA00010541"/>
    </source>
</evidence>
<dbReference type="Pfam" id="PF13365">
    <property type="entry name" value="Trypsin_2"/>
    <property type="match status" value="1"/>
</dbReference>
<dbReference type="Gene3D" id="2.40.10.120">
    <property type="match status" value="1"/>
</dbReference>
<feature type="domain" description="PDZ" evidence="11">
    <location>
        <begin position="249"/>
        <end position="345"/>
    </location>
</feature>
<reference evidence="12" key="2">
    <citation type="submission" date="2020-09" db="EMBL/GenBank/DDBJ databases">
        <authorList>
            <person name="Sun Q."/>
            <person name="Kim S."/>
        </authorList>
    </citation>
    <scope>NUCLEOTIDE SEQUENCE</scope>
    <source>
        <strain evidence="12">KCTC 42651</strain>
    </source>
</reference>
<dbReference type="SUPFAM" id="SSF50494">
    <property type="entry name" value="Trypsin-like serine proteases"/>
    <property type="match status" value="1"/>
</dbReference>
<feature type="active site" description="Charge relay system" evidence="9">
    <location>
        <position position="207"/>
    </location>
</feature>
<dbReference type="InterPro" id="IPR036034">
    <property type="entry name" value="PDZ_sf"/>
</dbReference>